<keyword evidence="3 8" id="KW-0813">Transport</keyword>
<organism evidence="10 11">
    <name type="scientific">Eubacterium ventriosum</name>
    <dbReference type="NCBI Taxonomy" id="39496"/>
    <lineage>
        <taxon>Bacteria</taxon>
        <taxon>Bacillati</taxon>
        <taxon>Bacillota</taxon>
        <taxon>Clostridia</taxon>
        <taxon>Eubacteriales</taxon>
        <taxon>Eubacteriaceae</taxon>
        <taxon>Eubacterium</taxon>
    </lineage>
</organism>
<keyword evidence="5 8" id="KW-0812">Transmembrane</keyword>
<evidence type="ECO:0000256" key="1">
    <source>
        <dbReference type="ARBA" id="ARBA00004651"/>
    </source>
</evidence>
<keyword evidence="7 8" id="KW-0472">Membrane</keyword>
<evidence type="ECO:0000256" key="7">
    <source>
        <dbReference type="ARBA" id="ARBA00023136"/>
    </source>
</evidence>
<feature type="transmembrane region" description="Helical" evidence="8">
    <location>
        <begin position="189"/>
        <end position="212"/>
    </location>
</feature>
<evidence type="ECO:0000259" key="9">
    <source>
        <dbReference type="PROSITE" id="PS50928"/>
    </source>
</evidence>
<dbReference type="GO" id="GO:0048473">
    <property type="term" value="P:D-methionine transmembrane transport"/>
    <property type="evidence" value="ECO:0007669"/>
    <property type="project" value="TreeGrafter"/>
</dbReference>
<dbReference type="Proteomes" id="UP000284779">
    <property type="component" value="Unassembled WGS sequence"/>
</dbReference>
<dbReference type="PANTHER" id="PTHR30450:SF1">
    <property type="entry name" value="D-METHIONINE TRANSPORT SYSTEM PERMEASE PROTEIN METI-RELATED"/>
    <property type="match status" value="1"/>
</dbReference>
<comment type="caution">
    <text evidence="10">The sequence shown here is derived from an EMBL/GenBank/DDBJ whole genome shotgun (WGS) entry which is preliminary data.</text>
</comment>
<dbReference type="Gene3D" id="1.10.3720.10">
    <property type="entry name" value="MetI-like"/>
    <property type="match status" value="1"/>
</dbReference>
<feature type="domain" description="ABC transmembrane type-1" evidence="9">
    <location>
        <begin position="14"/>
        <end position="208"/>
    </location>
</feature>
<comment type="subcellular location">
    <subcellularLocation>
        <location evidence="1 8">Cell membrane</location>
        <topology evidence="1 8">Multi-pass membrane protein</topology>
    </subcellularLocation>
</comment>
<dbReference type="PROSITE" id="PS50928">
    <property type="entry name" value="ABC_TM1"/>
    <property type="match status" value="1"/>
</dbReference>
<dbReference type="PANTHER" id="PTHR30450">
    <property type="entry name" value="ABC TRANSPORTER PERMEASE"/>
    <property type="match status" value="1"/>
</dbReference>
<dbReference type="RefSeq" id="WP_117969329.1">
    <property type="nucleotide sequence ID" value="NZ_CAUBDO010000008.1"/>
</dbReference>
<protein>
    <submittedName>
        <fullName evidence="10">ABC transporter permease</fullName>
    </submittedName>
</protein>
<feature type="transmembrane region" description="Helical" evidence="8">
    <location>
        <begin position="88"/>
        <end position="106"/>
    </location>
</feature>
<name>A0A413RDE2_9FIRM</name>
<dbReference type="NCBIfam" id="NF008049">
    <property type="entry name" value="PRK10782.1"/>
    <property type="match status" value="1"/>
</dbReference>
<dbReference type="AlphaFoldDB" id="A0A413RDE2"/>
<evidence type="ECO:0000256" key="3">
    <source>
        <dbReference type="ARBA" id="ARBA00022448"/>
    </source>
</evidence>
<dbReference type="GO" id="GO:0005886">
    <property type="term" value="C:plasma membrane"/>
    <property type="evidence" value="ECO:0007669"/>
    <property type="project" value="UniProtKB-SubCell"/>
</dbReference>
<evidence type="ECO:0000256" key="4">
    <source>
        <dbReference type="ARBA" id="ARBA00022475"/>
    </source>
</evidence>
<sequence>MWTSATTDMIITGIGQTLYMTILSTVVGYVFGLPLGVMLAVSDKDGLRPNKAVYKVLDVISNIIRSIPFLILLILIIPLTRIIVGQSYGSSATVVPLVVAAIPFIGRMVESSIKEVDAGVVEAARSMGASDLRIIVKVLLLESRTSLITGATIAIGTILGYSAMAGSVGGGGLGDIAIRYGYYRYESQIMIVTVILLVVLVQVFQSIGMIIASKLDKRRK</sequence>
<dbReference type="CDD" id="cd06261">
    <property type="entry name" value="TM_PBP2"/>
    <property type="match status" value="1"/>
</dbReference>
<keyword evidence="4" id="KW-1003">Cell membrane</keyword>
<dbReference type="SUPFAM" id="SSF161098">
    <property type="entry name" value="MetI-like"/>
    <property type="match status" value="1"/>
</dbReference>
<evidence type="ECO:0000256" key="8">
    <source>
        <dbReference type="RuleBase" id="RU363032"/>
    </source>
</evidence>
<comment type="similarity">
    <text evidence="2">Belongs to the binding-protein-dependent transport system permease family. CysTW subfamily.</text>
</comment>
<evidence type="ECO:0000313" key="10">
    <source>
        <dbReference type="EMBL" id="RHA20847.1"/>
    </source>
</evidence>
<dbReference type="InterPro" id="IPR051322">
    <property type="entry name" value="AA_ABC_Transporter_Permease"/>
</dbReference>
<evidence type="ECO:0000313" key="11">
    <source>
        <dbReference type="Proteomes" id="UP000284779"/>
    </source>
</evidence>
<evidence type="ECO:0000256" key="5">
    <source>
        <dbReference type="ARBA" id="ARBA00022692"/>
    </source>
</evidence>
<dbReference type="InterPro" id="IPR035906">
    <property type="entry name" value="MetI-like_sf"/>
</dbReference>
<feature type="transmembrane region" description="Helical" evidence="8">
    <location>
        <begin position="62"/>
        <end position="82"/>
    </location>
</feature>
<keyword evidence="6 8" id="KW-1133">Transmembrane helix</keyword>
<keyword evidence="11" id="KW-1185">Reference proteome</keyword>
<accession>A0A413RDE2</accession>
<feature type="transmembrane region" description="Helical" evidence="8">
    <location>
        <begin position="18"/>
        <end position="41"/>
    </location>
</feature>
<proteinExistence type="inferred from homology"/>
<dbReference type="Pfam" id="PF00528">
    <property type="entry name" value="BPD_transp_1"/>
    <property type="match status" value="1"/>
</dbReference>
<feature type="transmembrane region" description="Helical" evidence="8">
    <location>
        <begin position="147"/>
        <end position="169"/>
    </location>
</feature>
<gene>
    <name evidence="10" type="ORF">DW944_01375</name>
</gene>
<dbReference type="InterPro" id="IPR000515">
    <property type="entry name" value="MetI-like"/>
</dbReference>
<reference evidence="10 11" key="1">
    <citation type="submission" date="2018-08" db="EMBL/GenBank/DDBJ databases">
        <title>A genome reference for cultivated species of the human gut microbiota.</title>
        <authorList>
            <person name="Zou Y."/>
            <person name="Xue W."/>
            <person name="Luo G."/>
        </authorList>
    </citation>
    <scope>NUCLEOTIDE SEQUENCE [LARGE SCALE GENOMIC DNA]</scope>
    <source>
        <strain evidence="10 11">AM44-11BH</strain>
    </source>
</reference>
<evidence type="ECO:0000256" key="2">
    <source>
        <dbReference type="ARBA" id="ARBA00007069"/>
    </source>
</evidence>
<dbReference type="FunFam" id="1.10.3720.10:FF:000002">
    <property type="entry name" value="D-methionine ABC transporter permease MetI"/>
    <property type="match status" value="1"/>
</dbReference>
<evidence type="ECO:0000256" key="6">
    <source>
        <dbReference type="ARBA" id="ARBA00022989"/>
    </source>
</evidence>
<dbReference type="EMBL" id="QSFD01000001">
    <property type="protein sequence ID" value="RHA20847.1"/>
    <property type="molecule type" value="Genomic_DNA"/>
</dbReference>